<name>A0A381PH02_9ZZZZ</name>
<reference evidence="1" key="1">
    <citation type="submission" date="2018-05" db="EMBL/GenBank/DDBJ databases">
        <authorList>
            <person name="Lanie J.A."/>
            <person name="Ng W.-L."/>
            <person name="Kazmierczak K.M."/>
            <person name="Andrzejewski T.M."/>
            <person name="Davidsen T.M."/>
            <person name="Wayne K.J."/>
            <person name="Tettelin H."/>
            <person name="Glass J.I."/>
            <person name="Rusch D."/>
            <person name="Podicherti R."/>
            <person name="Tsui H.-C.T."/>
            <person name="Winkler M.E."/>
        </authorList>
    </citation>
    <scope>NUCLEOTIDE SEQUENCE</scope>
</reference>
<organism evidence="1">
    <name type="scientific">marine metagenome</name>
    <dbReference type="NCBI Taxonomy" id="408172"/>
    <lineage>
        <taxon>unclassified sequences</taxon>
        <taxon>metagenomes</taxon>
        <taxon>ecological metagenomes</taxon>
    </lineage>
</organism>
<proteinExistence type="predicted"/>
<protein>
    <submittedName>
        <fullName evidence="1">Uncharacterized protein</fullName>
    </submittedName>
</protein>
<gene>
    <name evidence="1" type="ORF">METZ01_LOCUS18233</name>
</gene>
<accession>A0A381PH02</accession>
<dbReference type="EMBL" id="UINC01000958">
    <property type="protein sequence ID" value="SUZ65379.1"/>
    <property type="molecule type" value="Genomic_DNA"/>
</dbReference>
<sequence length="62" mass="6369">MQALDALASSAHPARWPVADVVARDRRITFLGVPAVGVGQLGRLTGLFGGPDAAARFQGADP</sequence>
<dbReference type="AlphaFoldDB" id="A0A381PH02"/>
<evidence type="ECO:0000313" key="1">
    <source>
        <dbReference type="EMBL" id="SUZ65379.1"/>
    </source>
</evidence>